<reference evidence="4" key="2">
    <citation type="submission" date="2012-08" db="EMBL/GenBank/DDBJ databases">
        <title>Genome sequence of Kazachstania naganishii.</title>
        <authorList>
            <person name="Gordon J.L."/>
            <person name="Armisen D."/>
            <person name="Proux-Wera E."/>
            <person name="OhEigeartaigh S.S."/>
            <person name="Byrne K.P."/>
            <person name="Wolfe K.H."/>
        </authorList>
    </citation>
    <scope>NUCLEOTIDE SEQUENCE [LARGE SCALE GENOMIC DNA]</scope>
    <source>
        <strain evidence="4">ATCC MYA-139 / BCRC 22969 / CBS 8797 / CCRC 22969 / KCTC 17520 / NBRC 10181 / NCYC 3082</strain>
    </source>
</reference>
<gene>
    <name evidence="3" type="primary">KNAG0A03115</name>
    <name evidence="3" type="ordered locus">KNAG_0A03115</name>
</gene>
<dbReference type="Proteomes" id="UP000006310">
    <property type="component" value="Chromosome 1"/>
</dbReference>
<evidence type="ECO:0000313" key="4">
    <source>
        <dbReference type="Proteomes" id="UP000006310"/>
    </source>
</evidence>
<keyword evidence="1" id="KW-1133">Transmembrane helix</keyword>
<dbReference type="InterPro" id="IPR025390">
    <property type="entry name" value="Dsc3_C"/>
</dbReference>
<dbReference type="GO" id="GO:0044695">
    <property type="term" value="C:Dsc E3 ubiquitin ligase complex"/>
    <property type="evidence" value="ECO:0007669"/>
    <property type="project" value="EnsemblFungi"/>
</dbReference>
<dbReference type="PANTHER" id="PTHR28049:SF1">
    <property type="entry name" value="DSC E3 UBIQUITIN LIGASE COMPLEX SUBUNIT 3"/>
    <property type="match status" value="1"/>
</dbReference>
<dbReference type="Pfam" id="PF13373">
    <property type="entry name" value="Dsc3_C"/>
    <property type="match status" value="1"/>
</dbReference>
<dbReference type="HOGENOM" id="CLU_035821_1_1_1"/>
<dbReference type="AlphaFoldDB" id="J7QZT2"/>
<dbReference type="GO" id="GO:0000328">
    <property type="term" value="C:fungal-type vacuole lumen"/>
    <property type="evidence" value="ECO:0007669"/>
    <property type="project" value="EnsemblFungi"/>
</dbReference>
<dbReference type="GO" id="GO:0016567">
    <property type="term" value="P:protein ubiquitination"/>
    <property type="evidence" value="ECO:0007669"/>
    <property type="project" value="EnsemblFungi"/>
</dbReference>
<dbReference type="KEGG" id="kng:KNAG_0A03115"/>
<reference evidence="3 4" key="1">
    <citation type="journal article" date="2011" name="Proc. Natl. Acad. Sci. U.S.A.">
        <title>Evolutionary erosion of yeast sex chromosomes by mating-type switching accidents.</title>
        <authorList>
            <person name="Gordon J.L."/>
            <person name="Armisen D."/>
            <person name="Proux-Wera E."/>
            <person name="Oheigeartaigh S.S."/>
            <person name="Byrne K.P."/>
            <person name="Wolfe K.H."/>
        </authorList>
    </citation>
    <scope>NUCLEOTIDE SEQUENCE [LARGE SCALE GENOMIC DNA]</scope>
    <source>
        <strain evidence="4">ATCC MYA-139 / BCRC 22969 / CBS 8797 / CCRC 22969 / KCTC 17520 / NBRC 10181 / NCYC 3082</strain>
    </source>
</reference>
<protein>
    <recommendedName>
        <fullName evidence="2">DSC E3 ubiquitin ligase complex subunit 3 C-terminal domain-containing protein</fullName>
    </recommendedName>
</protein>
<dbReference type="PANTHER" id="PTHR28049">
    <property type="entry name" value="TRANSMEMBRANE PROTEIN YOR223W"/>
    <property type="match status" value="1"/>
</dbReference>
<proteinExistence type="predicted"/>
<sequence length="252" mass="28022">MLVCGGRLWWSLPTIPVPPLTVDGGDRPRSDQLSVPWLRARVRAERPLQCGGRTLRFVRGGGGLASAQLAREWREFVTEGGTDCYYVHCVVGTEVVRDATELQLRDAAEEAALQDGSAQVGGEMGAIGFDRLRGLGFSDEEVELLRSQFRATYGDVIETETTGGGTRAEELRRLEEQWMENDAVADDDRFNAIPASNWRHNWDLLTGISVGFGLGVFSLILLRFDGLFNKRQHMSIVAGVLINFVFWVMRGF</sequence>
<dbReference type="OrthoDB" id="2556122at2759"/>
<keyword evidence="4" id="KW-1185">Reference proteome</keyword>
<feature type="domain" description="DSC E3 ubiquitin ligase complex subunit 3 C-terminal" evidence="2">
    <location>
        <begin position="127"/>
        <end position="250"/>
    </location>
</feature>
<keyword evidence="1" id="KW-0812">Transmembrane</keyword>
<evidence type="ECO:0000259" key="2">
    <source>
        <dbReference type="Pfam" id="PF13373"/>
    </source>
</evidence>
<dbReference type="GO" id="GO:0140624">
    <property type="term" value="P:EGAD pathway"/>
    <property type="evidence" value="ECO:0007669"/>
    <property type="project" value="EnsemblFungi"/>
</dbReference>
<evidence type="ECO:0000313" key="3">
    <source>
        <dbReference type="EMBL" id="CCK68000.1"/>
    </source>
</evidence>
<dbReference type="GO" id="GO:0005783">
    <property type="term" value="C:endoplasmic reticulum"/>
    <property type="evidence" value="ECO:0007669"/>
    <property type="project" value="EnsemblFungi"/>
</dbReference>
<accession>J7QZT2</accession>
<dbReference type="GeneID" id="34523635"/>
<evidence type="ECO:0000256" key="1">
    <source>
        <dbReference type="SAM" id="Phobius"/>
    </source>
</evidence>
<feature type="transmembrane region" description="Helical" evidence="1">
    <location>
        <begin position="204"/>
        <end position="222"/>
    </location>
</feature>
<dbReference type="eggNOG" id="ENOG502RXWC">
    <property type="taxonomic scope" value="Eukaryota"/>
</dbReference>
<organism evidence="3 4">
    <name type="scientific">Huiozyma naganishii (strain ATCC MYA-139 / BCRC 22969 / CBS 8797 / KCTC 17520 / NBRC 10181 / NCYC 3082 / Yp74L-3)</name>
    <name type="common">Yeast</name>
    <name type="synonym">Kazachstania naganishii</name>
    <dbReference type="NCBI Taxonomy" id="1071383"/>
    <lineage>
        <taxon>Eukaryota</taxon>
        <taxon>Fungi</taxon>
        <taxon>Dikarya</taxon>
        <taxon>Ascomycota</taxon>
        <taxon>Saccharomycotina</taxon>
        <taxon>Saccharomycetes</taxon>
        <taxon>Saccharomycetales</taxon>
        <taxon>Saccharomycetaceae</taxon>
        <taxon>Huiozyma</taxon>
    </lineage>
</organism>
<dbReference type="RefSeq" id="XP_022462246.1">
    <property type="nucleotide sequence ID" value="XM_022607440.1"/>
</dbReference>
<keyword evidence="1" id="KW-0472">Membrane</keyword>
<name>J7QZT2_HUIN7</name>
<dbReference type="InterPro" id="IPR045226">
    <property type="entry name" value="Dsc3"/>
</dbReference>
<dbReference type="EMBL" id="HE978314">
    <property type="protein sequence ID" value="CCK68000.1"/>
    <property type="molecule type" value="Genomic_DNA"/>
</dbReference>
<feature type="transmembrane region" description="Helical" evidence="1">
    <location>
        <begin position="234"/>
        <end position="250"/>
    </location>
</feature>